<dbReference type="KEGG" id="amol:AMOL_0888"/>
<evidence type="ECO:0000313" key="1">
    <source>
        <dbReference type="EMBL" id="AXX91882.1"/>
    </source>
</evidence>
<protein>
    <submittedName>
        <fullName evidence="2">Uncharacterized protein</fullName>
    </submittedName>
</protein>
<dbReference type="Proteomes" id="UP000262712">
    <property type="component" value="Chromosome"/>
</dbReference>
<organism evidence="2 3">
    <name type="scientific">Malaciobacter molluscorum LMG 25693</name>
    <dbReference type="NCBI Taxonomy" id="870501"/>
    <lineage>
        <taxon>Bacteria</taxon>
        <taxon>Pseudomonadati</taxon>
        <taxon>Campylobacterota</taxon>
        <taxon>Epsilonproteobacteria</taxon>
        <taxon>Campylobacterales</taxon>
        <taxon>Arcobacteraceae</taxon>
        <taxon>Malaciobacter</taxon>
    </lineage>
</organism>
<keyword evidence="3" id="KW-1185">Reference proteome</keyword>
<gene>
    <name evidence="1" type="ORF">AMOL_0888</name>
    <name evidence="2" type="ORF">CPU12_06110</name>
</gene>
<evidence type="ECO:0000313" key="4">
    <source>
        <dbReference type="Proteomes" id="UP000262712"/>
    </source>
</evidence>
<sequence length="152" mass="17897">MKLLFLLFLFSIFMFASSYKYNHILMEGEFDISYNKNKTKNLKFFYNLGIYYNLNNIVKLSSFCFFTDKDQKKLNENGKSKYKICVKAKENNFYVLNKSNGYTKTKMFIAKLKNARISILDNKNRKLCSLKASTYASINKKINNCLKKSNNI</sequence>
<accession>A0A2G1DIK5</accession>
<reference evidence="2 3" key="1">
    <citation type="submission" date="2017-09" db="EMBL/GenBank/DDBJ databases">
        <title>Arcobacter canalis sp. nov., a new species isolated from a water canal contaminated with urban sewage.</title>
        <authorList>
            <person name="Perez-Cataluna A."/>
            <person name="Salas-Masso N."/>
            <person name="Figueras M.J."/>
        </authorList>
    </citation>
    <scope>NUCLEOTIDE SEQUENCE [LARGE SCALE GENOMIC DNA]</scope>
    <source>
        <strain evidence="2 3">F98-3</strain>
    </source>
</reference>
<reference evidence="1 4" key="2">
    <citation type="submission" date="2018-08" db="EMBL/GenBank/DDBJ databases">
        <title>Complete genome of the Arcobacter molluscorum type strain LMG 25693.</title>
        <authorList>
            <person name="Miller W.G."/>
            <person name="Yee E."/>
            <person name="Bono J.L."/>
        </authorList>
    </citation>
    <scope>NUCLEOTIDE SEQUENCE [LARGE SCALE GENOMIC DNA]</scope>
    <source>
        <strain evidence="1 4">CECT 7696</strain>
    </source>
</reference>
<dbReference type="AlphaFoldDB" id="A0A2G1DIK5"/>
<evidence type="ECO:0000313" key="3">
    <source>
        <dbReference type="Proteomes" id="UP000221222"/>
    </source>
</evidence>
<dbReference type="RefSeq" id="WP_099342213.1">
    <property type="nucleotide sequence ID" value="NZ_CP032098.1"/>
</dbReference>
<evidence type="ECO:0000313" key="2">
    <source>
        <dbReference type="EMBL" id="PHO18291.1"/>
    </source>
</evidence>
<dbReference type="EMBL" id="NXFY01000007">
    <property type="protein sequence ID" value="PHO18291.1"/>
    <property type="molecule type" value="Genomic_DNA"/>
</dbReference>
<dbReference type="EMBL" id="CP032098">
    <property type="protein sequence ID" value="AXX91882.1"/>
    <property type="molecule type" value="Genomic_DNA"/>
</dbReference>
<proteinExistence type="predicted"/>
<dbReference type="Proteomes" id="UP000221222">
    <property type="component" value="Unassembled WGS sequence"/>
</dbReference>
<name>A0A2G1DIK5_9BACT</name>